<evidence type="ECO:0008006" key="3">
    <source>
        <dbReference type="Google" id="ProtNLM"/>
    </source>
</evidence>
<organism evidence="1 2">
    <name type="scientific">Candidatus Methanodesulfokora washburnensis</name>
    <dbReference type="NCBI Taxonomy" id="2478471"/>
    <lineage>
        <taxon>Archaea</taxon>
        <taxon>Thermoproteota</taxon>
        <taxon>Candidatus Korarchaeia</taxon>
        <taxon>Candidatus Korarchaeia incertae sedis</taxon>
        <taxon>Candidatus Methanodesulfokora</taxon>
    </lineage>
</organism>
<dbReference type="AlphaFoldDB" id="A0A3R9R0P9"/>
<accession>A0A3R9R0P9</accession>
<dbReference type="EMBL" id="RCOS01000168">
    <property type="protein sequence ID" value="RSN71850.1"/>
    <property type="molecule type" value="Genomic_DNA"/>
</dbReference>
<name>A0A3R9R0P9_9CREN</name>
<comment type="caution">
    <text evidence="1">The sequence shown here is derived from an EMBL/GenBank/DDBJ whole genome shotgun (WGS) entry which is preliminary data.</text>
</comment>
<dbReference type="RefSeq" id="WP_125672777.1">
    <property type="nucleotide sequence ID" value="NZ_RCOS01000168.1"/>
</dbReference>
<reference evidence="1 2" key="1">
    <citation type="submission" date="2018-10" db="EMBL/GenBank/DDBJ databases">
        <title>Co-occurring genomic capacity for anaerobic methane metabolism and dissimilatory sulfite reduction discovered in the Korarchaeota.</title>
        <authorList>
            <person name="Mckay L.J."/>
            <person name="Dlakic M."/>
            <person name="Fields M.W."/>
            <person name="Delmont T.O."/>
            <person name="Eren A.M."/>
            <person name="Jay Z.J."/>
            <person name="Klingelsmith K.B."/>
            <person name="Rusch D.B."/>
            <person name="Inskeep W.P."/>
        </authorList>
    </citation>
    <scope>NUCLEOTIDE SEQUENCE [LARGE SCALE GENOMIC DNA]</scope>
    <source>
        <strain evidence="1 2">MDKW</strain>
    </source>
</reference>
<evidence type="ECO:0000313" key="1">
    <source>
        <dbReference type="EMBL" id="RSN71850.1"/>
    </source>
</evidence>
<keyword evidence="2" id="KW-1185">Reference proteome</keyword>
<proteinExistence type="predicted"/>
<gene>
    <name evidence="1" type="ORF">D6D85_15120</name>
</gene>
<evidence type="ECO:0000313" key="2">
    <source>
        <dbReference type="Proteomes" id="UP000277582"/>
    </source>
</evidence>
<protein>
    <recommendedName>
        <fullName evidence="3">CARDB domain-containing protein</fullName>
    </recommendedName>
</protein>
<sequence length="338" mass="38106">MKSVVFLLLILQLSLLGLYADQLFSINQQLDRSTYYSGQSGYVTVSASNGLGWDVYVKRVVVSFSWNQNFSLTFSTPKVLKSHQTASLGDVKFSIPLDDPQGNRFSGDYSYMIYVETSDNVYGTRIWSSGPYPIRILKAMPSLSLTLISYTKVAEQDSYFWINITLANSGMGPSTNTELRVYVDGNPMFYKRLDVVEPGIHGYSLSWIVPVPDIVAGDHNFVVKISCRELSEPVVSDTLKIKVEPPYKDYFMSHLGNLANKVVNYRRVIGGKEVTVSVDYRVIIGAKKTKYCGLSNIPPPFDTDNQISQWRAGFSANRMYNSINDCWYLVYFPVSYKG</sequence>
<dbReference type="Proteomes" id="UP000277582">
    <property type="component" value="Unassembled WGS sequence"/>
</dbReference>